<dbReference type="PANTHER" id="PTHR43095:SF3">
    <property type="entry name" value="L-XYLULOSE_3-KETO-L-GULONATE KINASE"/>
    <property type="match status" value="1"/>
</dbReference>
<dbReference type="RefSeq" id="WP_167639325.1">
    <property type="nucleotide sequence ID" value="NZ_JAATOP010000016.1"/>
</dbReference>
<dbReference type="Pfam" id="PF00370">
    <property type="entry name" value="FGGY_N"/>
    <property type="match status" value="1"/>
</dbReference>
<dbReference type="Pfam" id="PF02782">
    <property type="entry name" value="FGGY_C"/>
    <property type="match status" value="1"/>
</dbReference>
<evidence type="ECO:0000256" key="1">
    <source>
        <dbReference type="ARBA" id="ARBA00009156"/>
    </source>
</evidence>
<sequence length="495" mass="53394">MTTYLMGLDSGLTVTKAVIFREDGSVVATGKCGVPQIKDRPHFVERDMQAHWHAVAQAIREALAAAAEAEGQRIMPSAVSVSGHGDGVYLIDKAGQPLGYAATSLDSRAQKIVEGWDADGTSEKALALTGQRPFPAAPSALLAYWKRNEPERYAAIGSILSCKDWMRFALTGKAATDFTESSVSFVDVKTQKYSDEALALYDLTEMRNALPEVLLPDEIAGHVTAEAAALTGLDEGIPVATGLHDVIACAVGAGVTGSGTLAVIAGTYSINEQFRDQPETHPDWLCRNGLYPGQWYNMSISPASSATLDWFLSQTAKDALATDDPFGLLQAELDAVANDPSEVIYLPYLYGSPHRNDVPGAFIGMRGWHNRGHLLRAVGEGIAFNHRHHVDILDPERTTEHLRLTGGSSRNPYFAQIFADAMNRKIEVPETLETGALGAAICAGLAIGIYSDWADAAVRTASTTLTYEPDAQHLSAQWDRYQEAARTIAALHERI</sequence>
<evidence type="ECO:0000313" key="7">
    <source>
        <dbReference type="Proteomes" id="UP000709466"/>
    </source>
</evidence>
<dbReference type="Gene3D" id="3.30.420.40">
    <property type="match status" value="2"/>
</dbReference>
<gene>
    <name evidence="6" type="ORF">HCZ30_16040</name>
</gene>
<dbReference type="InterPro" id="IPR018485">
    <property type="entry name" value="FGGY_C"/>
</dbReference>
<dbReference type="Proteomes" id="UP000709466">
    <property type="component" value="Unassembled WGS sequence"/>
</dbReference>
<name>A0ABX0W0T5_9RHOB</name>
<dbReference type="PIRSF" id="PIRSF000538">
    <property type="entry name" value="GlpK"/>
    <property type="match status" value="1"/>
</dbReference>
<comment type="caution">
    <text evidence="6">The sequence shown here is derived from an EMBL/GenBank/DDBJ whole genome shotgun (WGS) entry which is preliminary data.</text>
</comment>
<dbReference type="GO" id="GO:0016301">
    <property type="term" value="F:kinase activity"/>
    <property type="evidence" value="ECO:0007669"/>
    <property type="project" value="UniProtKB-KW"/>
</dbReference>
<dbReference type="InterPro" id="IPR050406">
    <property type="entry name" value="FGGY_Carb_Kinase"/>
</dbReference>
<evidence type="ECO:0000313" key="6">
    <source>
        <dbReference type="EMBL" id="NIY73941.1"/>
    </source>
</evidence>
<dbReference type="InterPro" id="IPR000577">
    <property type="entry name" value="Carb_kinase_FGGY"/>
</dbReference>
<dbReference type="PANTHER" id="PTHR43095">
    <property type="entry name" value="SUGAR KINASE"/>
    <property type="match status" value="1"/>
</dbReference>
<dbReference type="SUPFAM" id="SSF53067">
    <property type="entry name" value="Actin-like ATPase domain"/>
    <property type="match status" value="2"/>
</dbReference>
<dbReference type="InterPro" id="IPR043129">
    <property type="entry name" value="ATPase_NBD"/>
</dbReference>
<evidence type="ECO:0000256" key="3">
    <source>
        <dbReference type="ARBA" id="ARBA00022777"/>
    </source>
</evidence>
<feature type="domain" description="Carbohydrate kinase FGGY C-terminal" evidence="5">
    <location>
        <begin position="271"/>
        <end position="446"/>
    </location>
</feature>
<evidence type="ECO:0000259" key="4">
    <source>
        <dbReference type="Pfam" id="PF00370"/>
    </source>
</evidence>
<dbReference type="InterPro" id="IPR018484">
    <property type="entry name" value="FGGY_N"/>
</dbReference>
<keyword evidence="2" id="KW-0808">Transferase</keyword>
<dbReference type="CDD" id="cd07802">
    <property type="entry name" value="ASKHA_NBD_FGGY_EcLyxK-like"/>
    <property type="match status" value="1"/>
</dbReference>
<evidence type="ECO:0000259" key="5">
    <source>
        <dbReference type="Pfam" id="PF02782"/>
    </source>
</evidence>
<protein>
    <submittedName>
        <fullName evidence="6">Carbohydrate kinase</fullName>
    </submittedName>
</protein>
<organism evidence="6 7">
    <name type="scientific">Marivivens donghaensis</name>
    <dbReference type="NCBI Taxonomy" id="1699413"/>
    <lineage>
        <taxon>Bacteria</taxon>
        <taxon>Pseudomonadati</taxon>
        <taxon>Pseudomonadota</taxon>
        <taxon>Alphaproteobacteria</taxon>
        <taxon>Rhodobacterales</taxon>
        <taxon>Paracoccaceae</taxon>
        <taxon>Marivivens group</taxon>
        <taxon>Marivivens</taxon>
    </lineage>
</organism>
<accession>A0ABX0W0T5</accession>
<proteinExistence type="inferred from homology"/>
<feature type="domain" description="Carbohydrate kinase FGGY N-terminal" evidence="4">
    <location>
        <begin position="4"/>
        <end position="252"/>
    </location>
</feature>
<reference evidence="6 7" key="1">
    <citation type="submission" date="2020-03" db="EMBL/GenBank/DDBJ databases">
        <title>Bacterial isolates of synthetic phycosphere.</title>
        <authorList>
            <person name="Fu H."/>
            <person name="Moran M.A."/>
        </authorList>
    </citation>
    <scope>NUCLEOTIDE SEQUENCE [LARGE SCALE GENOMIC DNA]</scope>
    <source>
        <strain evidence="6 7">HF1</strain>
    </source>
</reference>
<keyword evidence="7" id="KW-1185">Reference proteome</keyword>
<evidence type="ECO:0000256" key="2">
    <source>
        <dbReference type="ARBA" id="ARBA00022679"/>
    </source>
</evidence>
<comment type="similarity">
    <text evidence="1">Belongs to the FGGY kinase family.</text>
</comment>
<dbReference type="EMBL" id="JAATOP010000016">
    <property type="protein sequence ID" value="NIY73941.1"/>
    <property type="molecule type" value="Genomic_DNA"/>
</dbReference>
<keyword evidence="3 6" id="KW-0418">Kinase</keyword>